<dbReference type="GO" id="GO:0046983">
    <property type="term" value="F:protein dimerization activity"/>
    <property type="evidence" value="ECO:0007669"/>
    <property type="project" value="InterPro"/>
</dbReference>
<dbReference type="SUPFAM" id="SSF53098">
    <property type="entry name" value="Ribonuclease H-like"/>
    <property type="match status" value="1"/>
</dbReference>
<organism evidence="3 4">
    <name type="scientific">Romanomermis culicivorax</name>
    <name type="common">Nematode worm</name>
    <dbReference type="NCBI Taxonomy" id="13658"/>
    <lineage>
        <taxon>Eukaryota</taxon>
        <taxon>Metazoa</taxon>
        <taxon>Ecdysozoa</taxon>
        <taxon>Nematoda</taxon>
        <taxon>Enoplea</taxon>
        <taxon>Dorylaimia</taxon>
        <taxon>Mermithida</taxon>
        <taxon>Mermithoidea</taxon>
        <taxon>Mermithidae</taxon>
        <taxon>Romanomermis</taxon>
    </lineage>
</organism>
<name>A0A915KGE7_ROMCU</name>
<sequence length="125" mass="14037">MNGFAFSCTIYTFDTTRNFSKGVKYLKSVNFARFCEIIARKFLAAPLSSVASEREFKGARNLANGIRTGLLPKNLQKLLFLKHNLRAIGYNTISLKDFVVQENDDLSSSSFNSDNDETDSNECDC</sequence>
<dbReference type="InterPro" id="IPR008906">
    <property type="entry name" value="HATC_C_dom"/>
</dbReference>
<dbReference type="WBParaSite" id="nRc.2.0.1.t37034-RA">
    <property type="protein sequence ID" value="nRc.2.0.1.t37034-RA"/>
    <property type="gene ID" value="nRc.2.0.1.g37034"/>
</dbReference>
<evidence type="ECO:0000313" key="3">
    <source>
        <dbReference type="Proteomes" id="UP000887565"/>
    </source>
</evidence>
<protein>
    <submittedName>
        <fullName evidence="4">HAT C-terminal dimerisation domain-containing protein</fullName>
    </submittedName>
</protein>
<dbReference type="InterPro" id="IPR012337">
    <property type="entry name" value="RNaseH-like_sf"/>
</dbReference>
<evidence type="ECO:0000256" key="1">
    <source>
        <dbReference type="SAM" id="MobiDB-lite"/>
    </source>
</evidence>
<dbReference type="Pfam" id="PF05699">
    <property type="entry name" value="Dimer_Tnp_hAT"/>
    <property type="match status" value="1"/>
</dbReference>
<proteinExistence type="predicted"/>
<feature type="domain" description="HAT C-terminal dimerisation" evidence="2">
    <location>
        <begin position="37"/>
        <end position="85"/>
    </location>
</feature>
<evidence type="ECO:0000259" key="2">
    <source>
        <dbReference type="Pfam" id="PF05699"/>
    </source>
</evidence>
<dbReference type="AlphaFoldDB" id="A0A915KGE7"/>
<feature type="region of interest" description="Disordered" evidence="1">
    <location>
        <begin position="105"/>
        <end position="125"/>
    </location>
</feature>
<reference evidence="4" key="1">
    <citation type="submission" date="2022-11" db="UniProtKB">
        <authorList>
            <consortium name="WormBaseParasite"/>
        </authorList>
    </citation>
    <scope>IDENTIFICATION</scope>
</reference>
<dbReference type="Proteomes" id="UP000887565">
    <property type="component" value="Unplaced"/>
</dbReference>
<feature type="compositionally biased region" description="Acidic residues" evidence="1">
    <location>
        <begin position="114"/>
        <end position="125"/>
    </location>
</feature>
<keyword evidence="3" id="KW-1185">Reference proteome</keyword>
<accession>A0A915KGE7</accession>
<evidence type="ECO:0000313" key="4">
    <source>
        <dbReference type="WBParaSite" id="nRc.2.0.1.t37034-RA"/>
    </source>
</evidence>